<dbReference type="Gene3D" id="3.40.50.2000">
    <property type="entry name" value="Glycogen Phosphorylase B"/>
    <property type="match status" value="2"/>
</dbReference>
<dbReference type="PANTHER" id="PTHR45947">
    <property type="entry name" value="SULFOQUINOVOSYL TRANSFERASE SQD2"/>
    <property type="match status" value="1"/>
</dbReference>
<feature type="domain" description="Glycosyl transferase family 1" evidence="1">
    <location>
        <begin position="283"/>
        <end position="441"/>
    </location>
</feature>
<dbReference type="InterPro" id="IPR001296">
    <property type="entry name" value="Glyco_trans_1"/>
</dbReference>
<dbReference type="RefSeq" id="WP_109011648.1">
    <property type="nucleotide sequence ID" value="NZ_BDUD01000001.1"/>
</dbReference>
<reference evidence="2 3" key="1">
    <citation type="submission" date="2017-06" db="EMBL/GenBank/DDBJ databases">
        <title>Genome sequencing of cyanobaciteial culture collection at National Institute for Environmental Studies (NIES).</title>
        <authorList>
            <person name="Hirose Y."/>
            <person name="Shimura Y."/>
            <person name="Fujisawa T."/>
            <person name="Nakamura Y."/>
            <person name="Kawachi M."/>
        </authorList>
    </citation>
    <scope>NUCLEOTIDE SEQUENCE [LARGE SCALE GENOMIC DNA]</scope>
    <source>
        <strain evidence="2 3">NIES-4072</strain>
    </source>
</reference>
<accession>A0A2R5FSR4</accession>
<dbReference type="Pfam" id="PF00534">
    <property type="entry name" value="Glycos_transf_1"/>
    <property type="match status" value="1"/>
</dbReference>
<dbReference type="PANTHER" id="PTHR45947:SF15">
    <property type="entry name" value="TEICHURONIC ACID BIOSYNTHESIS GLYCOSYLTRANSFERASE TUAC-RELATED"/>
    <property type="match status" value="1"/>
</dbReference>
<keyword evidence="2" id="KW-0808">Transferase</keyword>
<dbReference type="InterPro" id="IPR050194">
    <property type="entry name" value="Glycosyltransferase_grp1"/>
</dbReference>
<proteinExistence type="predicted"/>
<evidence type="ECO:0000313" key="2">
    <source>
        <dbReference type="EMBL" id="GBG21807.1"/>
    </source>
</evidence>
<gene>
    <name evidence="2" type="ORF">NIES4072_54960</name>
</gene>
<sequence length="466" mass="52260">MKVIQALARYFPDKCGGIQVNLNDLLPELRRHSPSETSLLALAEPTHDIDILIAAASNGSPKEATYKYNDVEVYRYPVFPAPKTEPNHGQLPHGKFEYFANWLTNQKADIYHQHHWEVYCGLPHLRLAKELGMATVLTVHYAMPVCQRITLMFNGQKVCDGKIDVVRCSQCADTLSKKLPAATVNSLSHLPQAILSRLPMPVSAYLPTSVDDGNLGRFVRPFVVPGYVAARQKSLLKMAKYADRIVTVCDWLYKALLINGIPEEKLILSRHGISYTAHKKLPQTKQQSDPLKVVFLGRWDIYKGIEILVQAVKDLPQFVKIELTIYGITQDERYRQKIFNLIANDPRIRVNKQLTRVELPQTLANYHLLAVPSQCLETGPLVVLEAHSQSVPVIGSNLGGIAELVRHGIDGWLVTSNDTNAWTQALEQLATDTNLLNKLRQGIKPVRTVDMQAAEIAAIYKNLIQN</sequence>
<dbReference type="AlphaFoldDB" id="A0A2R5FSR4"/>
<protein>
    <submittedName>
        <fullName evidence="2">Group 1 glycosyl transferase</fullName>
    </submittedName>
</protein>
<dbReference type="GO" id="GO:0016757">
    <property type="term" value="F:glycosyltransferase activity"/>
    <property type="evidence" value="ECO:0007669"/>
    <property type="project" value="InterPro"/>
</dbReference>
<keyword evidence="3" id="KW-1185">Reference proteome</keyword>
<evidence type="ECO:0000259" key="1">
    <source>
        <dbReference type="Pfam" id="PF00534"/>
    </source>
</evidence>
<dbReference type="Proteomes" id="UP000245124">
    <property type="component" value="Unassembled WGS sequence"/>
</dbReference>
<comment type="caution">
    <text evidence="2">The sequence shown here is derived from an EMBL/GenBank/DDBJ whole genome shotgun (WGS) entry which is preliminary data.</text>
</comment>
<dbReference type="EMBL" id="BDUD01000001">
    <property type="protein sequence ID" value="GBG21807.1"/>
    <property type="molecule type" value="Genomic_DNA"/>
</dbReference>
<organism evidence="2 3">
    <name type="scientific">Nostoc commune NIES-4072</name>
    <dbReference type="NCBI Taxonomy" id="2005467"/>
    <lineage>
        <taxon>Bacteria</taxon>
        <taxon>Bacillati</taxon>
        <taxon>Cyanobacteriota</taxon>
        <taxon>Cyanophyceae</taxon>
        <taxon>Nostocales</taxon>
        <taxon>Nostocaceae</taxon>
        <taxon>Nostoc</taxon>
    </lineage>
</organism>
<evidence type="ECO:0000313" key="3">
    <source>
        <dbReference type="Proteomes" id="UP000245124"/>
    </source>
</evidence>
<dbReference type="OrthoDB" id="9815550at2"/>
<name>A0A2R5FSR4_NOSCO</name>
<dbReference type="SUPFAM" id="SSF53756">
    <property type="entry name" value="UDP-Glycosyltransferase/glycogen phosphorylase"/>
    <property type="match status" value="1"/>
</dbReference>